<dbReference type="EC" id="3.1.-.-" evidence="13"/>
<keyword evidence="11" id="KW-0464">Manganese</keyword>
<feature type="binding site" evidence="13">
    <location>
        <position position="778"/>
    </location>
    <ligand>
        <name>Mg(2+)</name>
        <dbReference type="ChEBI" id="CHEBI:18420"/>
        <label>1</label>
    </ligand>
</feature>
<dbReference type="Pfam" id="PF22702">
    <property type="entry name" value="Cas9_RuvC"/>
    <property type="match status" value="1"/>
</dbReference>
<evidence type="ECO:0000256" key="6">
    <source>
        <dbReference type="ARBA" id="ARBA00022801"/>
    </source>
</evidence>
<organism evidence="15 16">
    <name type="scientific">Periweissella cryptocerci</name>
    <dbReference type="NCBI Taxonomy" id="2506420"/>
    <lineage>
        <taxon>Bacteria</taxon>
        <taxon>Bacillati</taxon>
        <taxon>Bacillota</taxon>
        <taxon>Bacilli</taxon>
        <taxon>Lactobacillales</taxon>
        <taxon>Lactobacillaceae</taxon>
        <taxon>Periweissella</taxon>
    </lineage>
</organism>
<evidence type="ECO:0000313" key="15">
    <source>
        <dbReference type="EMBL" id="QBO36921.1"/>
    </source>
</evidence>
<evidence type="ECO:0000256" key="10">
    <source>
        <dbReference type="ARBA" id="ARBA00023125"/>
    </source>
</evidence>
<keyword evidence="10 13" id="KW-0238">DNA-binding</keyword>
<dbReference type="Pfam" id="PF16593">
    <property type="entry name" value="Cas9-BH"/>
    <property type="match status" value="1"/>
</dbReference>
<dbReference type="GO" id="GO:0046872">
    <property type="term" value="F:metal ion binding"/>
    <property type="evidence" value="ECO:0007669"/>
    <property type="project" value="UniProtKB-UniRule"/>
</dbReference>
<dbReference type="InterPro" id="IPR032237">
    <property type="entry name" value="Cas9_PI"/>
</dbReference>
<comment type="function">
    <text evidence="13">CRISPR (clustered regularly interspaced short palindromic repeat) is an adaptive immune system that provides protection against mobile genetic elements (viruses, transposable elements and conjugative plasmids). CRISPR clusters contain spacers, sequences complementary to antecedent mobile elements, and target invading nucleic acids. CRISPR clusters are transcribed and processed into CRISPR RNA (crRNA). In type II CRISPR systems correct processing of pre-crRNA requires a trans-encoded small RNA (tracrRNA), endogenous ribonuclease 3 (rnc) and this protein. The tracrRNA serves as a guide for ribonuclease 3-aided processing of pre-crRNA. Subsequently Cas9/crRNA/tracrRNA endonucleolytically cleaves linear or circular dsDNA target complementary to the spacer; Cas9 is inactive in the absence of the 2 guide RNAs (gRNA). Cas9 recognizes the protospacer adjacent motif (PAM) in the CRISPR repeat sequences to help distinguish self versus nonself, as targets within the bacterial CRISPR locus do not have PAMs. PAM recognition is also required for catalytic activity.</text>
</comment>
<evidence type="ECO:0000256" key="7">
    <source>
        <dbReference type="ARBA" id="ARBA00022842"/>
    </source>
</evidence>
<feature type="binding site" evidence="13">
    <location>
        <position position="778"/>
    </location>
    <ligand>
        <name>Mg(2+)</name>
        <dbReference type="ChEBI" id="CHEBI:18420"/>
        <label>2</label>
    </ligand>
</feature>
<protein>
    <recommendedName>
        <fullName evidence="13">CRISPR-associated endonuclease Cas9</fullName>
        <ecNumber evidence="13">3.1.-.-</ecNumber>
    </recommendedName>
</protein>
<evidence type="ECO:0000256" key="4">
    <source>
        <dbReference type="ARBA" id="ARBA00022723"/>
    </source>
</evidence>
<dbReference type="OrthoDB" id="9757607at2"/>
<keyword evidence="6 13" id="KW-0378">Hydrolase</keyword>
<name>A0A4P6YVW5_9LACO</name>
<evidence type="ECO:0000256" key="1">
    <source>
        <dbReference type="ARBA" id="ARBA00001946"/>
    </source>
</evidence>
<dbReference type="GO" id="GO:0043571">
    <property type="term" value="P:maintenance of CRISPR repeat elements"/>
    <property type="evidence" value="ECO:0007669"/>
    <property type="project" value="UniProtKB-UniRule"/>
</dbReference>
<dbReference type="RefSeq" id="WP_133363998.1">
    <property type="nucleotide sequence ID" value="NZ_CP037940.1"/>
</dbReference>
<evidence type="ECO:0000259" key="14">
    <source>
        <dbReference type="PROSITE" id="PS51749"/>
    </source>
</evidence>
<reference evidence="16" key="1">
    <citation type="submission" date="2019-03" db="EMBL/GenBank/DDBJ databases">
        <title>Weissella sp. 26KH-42 Genome sequencing.</title>
        <authorList>
            <person name="Heo J."/>
            <person name="Kim S.-J."/>
            <person name="Kim J.-S."/>
            <person name="Hong S.-B."/>
            <person name="Kwon S.-W."/>
        </authorList>
    </citation>
    <scope>NUCLEOTIDE SEQUENCE [LARGE SCALE GENOMIC DNA]</scope>
    <source>
        <strain evidence="16">26KH-42</strain>
    </source>
</reference>
<keyword evidence="5 13" id="KW-0255">Endonuclease</keyword>
<dbReference type="InterPro" id="IPR033114">
    <property type="entry name" value="HNH_CAS9"/>
</dbReference>
<gene>
    <name evidence="13 15" type="primary">cas9</name>
    <name evidence="15" type="ORF">EQG49_10935</name>
</gene>
<proteinExistence type="inferred from homology"/>
<feature type="binding site" evidence="13">
    <location>
        <position position="11"/>
    </location>
    <ligand>
        <name>Mg(2+)</name>
        <dbReference type="ChEBI" id="CHEBI:18420"/>
        <label>2</label>
    </ligand>
</feature>
<comment type="similarity">
    <text evidence="2">Belongs to the CRISPR-associated protein Cas9 family. Subtype II-A subfamily.</text>
</comment>
<accession>A0A4P6YVW5</accession>
<evidence type="ECO:0000256" key="3">
    <source>
        <dbReference type="ARBA" id="ARBA00022722"/>
    </source>
</evidence>
<evidence type="ECO:0000256" key="11">
    <source>
        <dbReference type="ARBA" id="ARBA00023211"/>
    </source>
</evidence>
<dbReference type="InterPro" id="IPR028629">
    <property type="entry name" value="Cas9"/>
</dbReference>
<dbReference type="Proteomes" id="UP000292886">
    <property type="component" value="Chromosome"/>
</dbReference>
<comment type="similarity">
    <text evidence="13">Belongs to the CRISPR-associated Cas9 family.</text>
</comment>
<feature type="binding site" evidence="13">
    <location>
        <position position="774"/>
    </location>
    <ligand>
        <name>Mg(2+)</name>
        <dbReference type="ChEBI" id="CHEBI:18420"/>
        <label>1</label>
    </ligand>
</feature>
<dbReference type="Pfam" id="PF16592">
    <property type="entry name" value="Cas9_REC"/>
    <property type="match status" value="1"/>
</dbReference>
<comment type="domain">
    <text evidence="13">Has 2 endonuclease domains. The discontinuous RuvC-like domain cleaves the target DNA noncomplementary to crRNA while the HNH nuclease domain cleaves the target DNA complementary to crRNA.</text>
</comment>
<comment type="cofactor">
    <cofactor evidence="1 13">
        <name>Mg(2+)</name>
        <dbReference type="ChEBI" id="CHEBI:18420"/>
    </cofactor>
</comment>
<evidence type="ECO:0000256" key="12">
    <source>
        <dbReference type="ARBA" id="ARBA00046380"/>
    </source>
</evidence>
<dbReference type="GO" id="GO:0051607">
    <property type="term" value="P:defense response to virus"/>
    <property type="evidence" value="ECO:0007669"/>
    <property type="project" value="UniProtKB-UniRule"/>
</dbReference>
<feature type="domain" description="HNH Cas9-type" evidence="14">
    <location>
        <begin position="778"/>
        <end position="936"/>
    </location>
</feature>
<keyword evidence="3 13" id="KW-0540">Nuclease</keyword>
<dbReference type="HAMAP" id="MF_01480">
    <property type="entry name" value="Cas9"/>
    <property type="match status" value="1"/>
</dbReference>
<keyword evidence="4 13" id="KW-0479">Metal-binding</keyword>
<dbReference type="EMBL" id="CP037940">
    <property type="protein sequence ID" value="QBO36921.1"/>
    <property type="molecule type" value="Genomic_DNA"/>
</dbReference>
<dbReference type="PROSITE" id="PS51749">
    <property type="entry name" value="HNH_CAS9"/>
    <property type="match status" value="1"/>
</dbReference>
<dbReference type="KEGG" id="wei:EQG49_10935"/>
<evidence type="ECO:0000256" key="9">
    <source>
        <dbReference type="ARBA" id="ARBA00023118"/>
    </source>
</evidence>
<dbReference type="Pfam" id="PF16595">
    <property type="entry name" value="Cas9_PI"/>
    <property type="match status" value="1"/>
</dbReference>
<feature type="active site" description="For RuvC-like nuclease domain" evidence="13">
    <location>
        <position position="11"/>
    </location>
</feature>
<dbReference type="InterPro" id="IPR055228">
    <property type="entry name" value="Cas9_RuvC"/>
</dbReference>
<dbReference type="InterPro" id="IPR032240">
    <property type="entry name" value="Cas9_REC"/>
</dbReference>
<keyword evidence="16" id="KW-1185">Reference proteome</keyword>
<dbReference type="InterPro" id="IPR036397">
    <property type="entry name" value="RNaseH_sf"/>
</dbReference>
<evidence type="ECO:0000256" key="8">
    <source>
        <dbReference type="ARBA" id="ARBA00022884"/>
    </source>
</evidence>
<dbReference type="GO" id="GO:0004519">
    <property type="term" value="F:endonuclease activity"/>
    <property type="evidence" value="ECO:0007669"/>
    <property type="project" value="UniProtKB-UniRule"/>
</dbReference>
<dbReference type="GO" id="GO:0003677">
    <property type="term" value="F:DNA binding"/>
    <property type="evidence" value="ECO:0007669"/>
    <property type="project" value="UniProtKB-UniRule"/>
</dbReference>
<evidence type="ECO:0000256" key="13">
    <source>
        <dbReference type="HAMAP-Rule" id="MF_01480"/>
    </source>
</evidence>
<feature type="active site" description="Proton acceptor for HNH nuclease domain" evidence="13">
    <location>
        <position position="855"/>
    </location>
</feature>
<comment type="subunit">
    <text evidence="12 13">Monomer. Binds crRNA and tracrRNA.</text>
</comment>
<dbReference type="NCBIfam" id="TIGR01865">
    <property type="entry name" value="cas_Csn1"/>
    <property type="match status" value="1"/>
</dbReference>
<dbReference type="GO" id="GO:0003723">
    <property type="term" value="F:RNA binding"/>
    <property type="evidence" value="ECO:0007669"/>
    <property type="project" value="UniProtKB-UniRule"/>
</dbReference>
<sequence length="1353" mass="155925">MKKTEYSVGLDIGTGSVGWAVIGDDYKLISAKGKNLIGVRLFEGAETAEERRGYRTTRRRLSRRHWRLNLLNEFFSSELQLVDNNFLARLKYSWVHPDDTNNPHFGAGIFADQIKEKEFYSKYPTIYHLRHELMIDTKQHDLREIYLAIHHIVKYRGHFLNAANQMSAKNSFNVTAFIHAMEEYNADTENIFATIINPEKFSLALTNHNARNKTVRVEDAMQFIEGDKLALKAMKAVLTGLVGNVANIETIFSIPDLDKDEKKLFKLNFDVEDRDTLLELIREKLSVEQAEMLDAIIEAYEGITLKMILGEHTSISASMIEKYKAHHEDWEFIKANIRNRENKDEINTAYKAVLSVDENLHKDGLKVFKKLISAAEIVENDKADLLNKIENDEFLPRQRTKQNGILPHQLHLAELEAIIEKQKKYYPFLAEEYTQEGKTQTKLAGLLKFRVPYYVGPLVEADKVAGDGTNHWLIRKSNASQNITPWNFADIVDKDASGEAFISRLTGTDTYLIGEPTLPEKSLLYQDYNVLQELNNVRDENHRRLDVRTKQAIFEKVFKIHNKISAQVVEEFILSQTGKKFEINGLADTKSNTFNNQLSTYNFFVSVLGREKVETLSPQLLEELVMVQTVFEDREIRLRRLAQPQFAVFSADEKEKLAAKHYTGWGRLSQKLLTSKFIEINLETAGDVVPQKHSIFELLYHTDQNLMEILNNGDYGVQDWLNEQNSVQEENAIKEQIEALAGPKNIKRGITQVFRILEDLRKVLGGNPEKVYIEFAREPQNTGITNSRLRRVQDLYSSASLNETFKDLAASLAEQTKESIQDDRLYLYYLQEGKDMYTGEPIELEHLSEWYDIDHIIPQAFTKDNSLDNRVLVNRGTNARKADSPTYTDDIITKRKSWWKSLLELELISKSKYERLTNRKGDFSEAQTSRFIARQLVETRQIIKNVANLIDVNYAAEGKHITTAVKASLTAEMRRYIAWPKNRDINDYHHAHDALLMATVGKYIDRRGFFSKGRVSDAAGNSYYRYTKDWMKKVRSGAKDDSVRIQPYGFIVGSMNSKDIQQQVNQDTGEIVWSDASREYIWKVMDYSKILVTKRSSDQTGQLYNESRYQSKLHDVKSKGKFAFDKHKSVDLYGGFDSAKPAYAALVFTKKKYRLVNVLREWVENARGNDEFLINKIREMYPDAKLVLNHIPYGQVLVKDGALVTVSSATELHNFQQLYLSREEYKKISQLLKAQHEKMGDNDNFLEAFDLIMTHAKKYYPLHQNALTKVEMKRADFETLSFEDKQQTLSRILLALHANPSNTDLKKIKASGEFGRLKNTGVLNEHDLFVYQSATGLFEQKYTVEELAKRANL</sequence>
<dbReference type="InterPro" id="IPR032239">
    <property type="entry name" value="Cas9-BH"/>
</dbReference>
<evidence type="ECO:0000256" key="5">
    <source>
        <dbReference type="ARBA" id="ARBA00022759"/>
    </source>
</evidence>
<keyword evidence="7 13" id="KW-0460">Magnesium</keyword>
<dbReference type="GO" id="GO:0016787">
    <property type="term" value="F:hydrolase activity"/>
    <property type="evidence" value="ECO:0007669"/>
    <property type="project" value="UniProtKB-KW"/>
</dbReference>
<keyword evidence="9 13" id="KW-0051">Antiviral defense</keyword>
<dbReference type="Gene3D" id="3.30.420.10">
    <property type="entry name" value="Ribonuclease H-like superfamily/Ribonuclease H"/>
    <property type="match status" value="1"/>
</dbReference>
<keyword evidence="8 13" id="KW-0694">RNA-binding</keyword>
<dbReference type="Pfam" id="PF13395">
    <property type="entry name" value="HNH_4"/>
    <property type="match status" value="1"/>
</dbReference>
<feature type="binding site" evidence="13">
    <location>
        <position position="11"/>
    </location>
    <ligand>
        <name>Mg(2+)</name>
        <dbReference type="ChEBI" id="CHEBI:18420"/>
        <label>1</label>
    </ligand>
</feature>
<evidence type="ECO:0000256" key="2">
    <source>
        <dbReference type="ARBA" id="ARBA00005244"/>
    </source>
</evidence>
<feature type="binding site" evidence="13">
    <location>
        <position position="990"/>
    </location>
    <ligand>
        <name>Mg(2+)</name>
        <dbReference type="ChEBI" id="CHEBI:18420"/>
        <label>2</label>
    </ligand>
</feature>
<dbReference type="InterPro" id="IPR003615">
    <property type="entry name" value="HNH_nuc"/>
</dbReference>
<evidence type="ECO:0000313" key="16">
    <source>
        <dbReference type="Proteomes" id="UP000292886"/>
    </source>
</evidence>